<proteinExistence type="predicted"/>
<reference evidence="1 2" key="1">
    <citation type="submission" date="2014-03" db="EMBL/GenBank/DDBJ databases">
        <title>Draft Genome Sequences of Four Burkholderia Strains.</title>
        <authorList>
            <person name="Liu X.Y."/>
            <person name="Li C.X."/>
            <person name="Xu J.H."/>
        </authorList>
    </citation>
    <scope>NUCLEOTIDE SEQUENCE [LARGE SCALE GENOMIC DNA]</scope>
    <source>
        <strain evidence="1 2">DSM 50014</strain>
    </source>
</reference>
<evidence type="ECO:0000313" key="2">
    <source>
        <dbReference type="Proteomes" id="UP000027466"/>
    </source>
</evidence>
<keyword evidence="2" id="KW-1185">Reference proteome</keyword>
<organism evidence="1 2">
    <name type="scientific">Caballeronia glathei</name>
    <dbReference type="NCBI Taxonomy" id="60547"/>
    <lineage>
        <taxon>Bacteria</taxon>
        <taxon>Pseudomonadati</taxon>
        <taxon>Pseudomonadota</taxon>
        <taxon>Betaproteobacteria</taxon>
        <taxon>Burkholderiales</taxon>
        <taxon>Burkholderiaceae</taxon>
        <taxon>Caballeronia</taxon>
    </lineage>
</organism>
<accession>A0A069PQ42</accession>
<dbReference type="Proteomes" id="UP000027466">
    <property type="component" value="Unassembled WGS sequence"/>
</dbReference>
<protein>
    <submittedName>
        <fullName evidence="1">Uncharacterized protein</fullName>
    </submittedName>
</protein>
<sequence>MAIWRLIAALPTEIVFARLATDSLPSATAPAAIALLFAPRASDFAAPADALSPSATADVLNERAFAPIAMLFSDALEPLPIARLSEPALAPVPTAVPEP</sequence>
<comment type="caution">
    <text evidence="1">The sequence shown here is derived from an EMBL/GenBank/DDBJ whole genome shotgun (WGS) entry which is preliminary data.</text>
</comment>
<dbReference type="AlphaFoldDB" id="A0A069PQ42"/>
<gene>
    <name evidence="1" type="ORF">BG61_04935</name>
</gene>
<evidence type="ECO:0000313" key="1">
    <source>
        <dbReference type="EMBL" id="KDR42823.1"/>
    </source>
</evidence>
<name>A0A069PQ42_9BURK</name>
<dbReference type="EMBL" id="JFHC01000012">
    <property type="protein sequence ID" value="KDR42823.1"/>
    <property type="molecule type" value="Genomic_DNA"/>
</dbReference>